<sequence>MEMWLQPVLLGGAMAGAAGFGAALGTLWRAARQRAHYRASLRSQREEGAPWLLGAAVSEGGAGSVDGRVIAFATTVDQRVASPRFLALAPQALRARPWMEGPVARAGLEGQLGSAGFWETRVRLGLAGALGGGAVGLLVSGELGLIMALGGLALGWRALPRAIRQRERHRAEAMERDLSEMLDVVALGMRSGLSFDRSLQLYTEHFQTLLAASFRSAFRQWACGLASREEALRATAASYDSSLLGRVVENIVRSLRFGSTLADNLEDAAREARAAYRARKQEQVAKAPVKMMIPTGVLILPAMLMLVLGPVLLELAGGF</sequence>
<dbReference type="GO" id="GO:0005886">
    <property type="term" value="C:plasma membrane"/>
    <property type="evidence" value="ECO:0007669"/>
    <property type="project" value="UniProtKB-SubCell"/>
</dbReference>
<dbReference type="Pfam" id="PF00482">
    <property type="entry name" value="T2SSF"/>
    <property type="match status" value="1"/>
</dbReference>
<protein>
    <submittedName>
        <fullName evidence="8">Type II secretion system protein</fullName>
    </submittedName>
</protein>
<evidence type="ECO:0000256" key="2">
    <source>
        <dbReference type="ARBA" id="ARBA00022475"/>
    </source>
</evidence>
<comment type="subcellular location">
    <subcellularLocation>
        <location evidence="1">Cell membrane</location>
        <topology evidence="1">Multi-pass membrane protein</topology>
    </subcellularLocation>
</comment>
<evidence type="ECO:0000256" key="1">
    <source>
        <dbReference type="ARBA" id="ARBA00004651"/>
    </source>
</evidence>
<dbReference type="RefSeq" id="WP_028027013.1">
    <property type="nucleotide sequence ID" value="NZ_JANJZH010000025.1"/>
</dbReference>
<evidence type="ECO:0000256" key="5">
    <source>
        <dbReference type="ARBA" id="ARBA00023136"/>
    </source>
</evidence>
<comment type="caution">
    <text evidence="8">The sequence shown here is derived from an EMBL/GenBank/DDBJ whole genome shotgun (WGS) entry which is preliminary data.</text>
</comment>
<feature type="transmembrane region" description="Helical" evidence="6">
    <location>
        <begin position="289"/>
        <end position="313"/>
    </location>
</feature>
<dbReference type="PANTHER" id="PTHR35007:SF2">
    <property type="entry name" value="PILUS ASSEMBLE PROTEIN"/>
    <property type="match status" value="1"/>
</dbReference>
<proteinExistence type="predicted"/>
<keyword evidence="9" id="KW-1185">Reference proteome</keyword>
<evidence type="ECO:0000256" key="4">
    <source>
        <dbReference type="ARBA" id="ARBA00022989"/>
    </source>
</evidence>
<feature type="transmembrane region" description="Helical" evidence="6">
    <location>
        <begin position="145"/>
        <end position="163"/>
    </location>
</feature>
<evidence type="ECO:0000313" key="9">
    <source>
        <dbReference type="Proteomes" id="UP000463388"/>
    </source>
</evidence>
<dbReference type="PANTHER" id="PTHR35007">
    <property type="entry name" value="INTEGRAL MEMBRANE PROTEIN-RELATED"/>
    <property type="match status" value="1"/>
</dbReference>
<name>A0A6N8JNW6_9ACTN</name>
<keyword evidence="3 6" id="KW-0812">Transmembrane</keyword>
<feature type="domain" description="Type II secretion system protein GspF" evidence="7">
    <location>
        <begin position="182"/>
        <end position="308"/>
    </location>
</feature>
<dbReference type="InterPro" id="IPR018076">
    <property type="entry name" value="T2SS_GspF_dom"/>
</dbReference>
<keyword evidence="4 6" id="KW-1133">Transmembrane helix</keyword>
<keyword evidence="2" id="KW-1003">Cell membrane</keyword>
<reference evidence="8 9" key="1">
    <citation type="submission" date="2019-12" db="EMBL/GenBank/DDBJ databases">
        <title>Microbes associate with the intestines of laboratory mice.</title>
        <authorList>
            <person name="Navarre W."/>
            <person name="Wong E."/>
        </authorList>
    </citation>
    <scope>NUCLEOTIDE SEQUENCE [LARGE SCALE GENOMIC DNA]</scope>
    <source>
        <strain evidence="8 9">NM66_B29</strain>
    </source>
</reference>
<gene>
    <name evidence="8" type="ORF">GKZ27_03465</name>
</gene>
<accession>A0A6N8JNW6</accession>
<organism evidence="8 9">
    <name type="scientific">Adlercreutzia mucosicola</name>
    <dbReference type="NCBI Taxonomy" id="580026"/>
    <lineage>
        <taxon>Bacteria</taxon>
        <taxon>Bacillati</taxon>
        <taxon>Actinomycetota</taxon>
        <taxon>Coriobacteriia</taxon>
        <taxon>Eggerthellales</taxon>
        <taxon>Eggerthellaceae</taxon>
        <taxon>Adlercreutzia</taxon>
    </lineage>
</organism>
<dbReference type="EMBL" id="WSRR01000005">
    <property type="protein sequence ID" value="MVX60520.1"/>
    <property type="molecule type" value="Genomic_DNA"/>
</dbReference>
<evidence type="ECO:0000256" key="3">
    <source>
        <dbReference type="ARBA" id="ARBA00022692"/>
    </source>
</evidence>
<keyword evidence="5 6" id="KW-0472">Membrane</keyword>
<dbReference type="Proteomes" id="UP000463388">
    <property type="component" value="Unassembled WGS sequence"/>
</dbReference>
<dbReference type="OrthoDB" id="3186511at2"/>
<evidence type="ECO:0000313" key="8">
    <source>
        <dbReference type="EMBL" id="MVX60520.1"/>
    </source>
</evidence>
<feature type="transmembrane region" description="Helical" evidence="6">
    <location>
        <begin position="6"/>
        <end position="28"/>
    </location>
</feature>
<evidence type="ECO:0000259" key="7">
    <source>
        <dbReference type="Pfam" id="PF00482"/>
    </source>
</evidence>
<dbReference type="AlphaFoldDB" id="A0A6N8JNW6"/>
<evidence type="ECO:0000256" key="6">
    <source>
        <dbReference type="SAM" id="Phobius"/>
    </source>
</evidence>